<feature type="transmembrane region" description="Helical" evidence="1">
    <location>
        <begin position="97"/>
        <end position="117"/>
    </location>
</feature>
<gene>
    <name evidence="2" type="ORF">YK48G_18100</name>
</gene>
<accession>A0ABQ3W0N2</accession>
<evidence type="ECO:0000256" key="1">
    <source>
        <dbReference type="SAM" id="Phobius"/>
    </source>
</evidence>
<keyword evidence="1" id="KW-1133">Transmembrane helix</keyword>
<sequence>MLPAIKERFKTNYLKHILLYLGIMVLIWIGVVIYAKMTMTPQQMVHTFAPTLGKGNVTHNFLPLFFWNESGALLTIALGLIPLPIYWFYIWTNAYSVGLVISVMGNPFATFALGILPHGIFEIPAQLIAAAISARLAWYGMNRFFRRKKQDLQYGELIKQTATDTLVIVTPLLFVAAIVETYITPIFIHMLVH</sequence>
<feature type="transmembrane region" description="Helical" evidence="1">
    <location>
        <begin position="17"/>
        <end position="35"/>
    </location>
</feature>
<evidence type="ECO:0000313" key="2">
    <source>
        <dbReference type="EMBL" id="GHP14385.1"/>
    </source>
</evidence>
<evidence type="ECO:0000313" key="3">
    <source>
        <dbReference type="Proteomes" id="UP000604765"/>
    </source>
</evidence>
<protein>
    <submittedName>
        <fullName evidence="2">Membrane protein</fullName>
    </submittedName>
</protein>
<dbReference type="RefSeq" id="WP_203630396.1">
    <property type="nucleotide sequence ID" value="NZ_BNJR01000016.1"/>
</dbReference>
<feature type="transmembrane region" description="Helical" evidence="1">
    <location>
        <begin position="166"/>
        <end position="192"/>
    </location>
</feature>
<reference evidence="2 3" key="1">
    <citation type="journal article" date="2021" name="Int. J. Syst. Evol. Microbiol.">
        <title>Lentilactobacillus fungorum sp. nov., isolated from spent mushroom substrates.</title>
        <authorList>
            <person name="Tohno M."/>
            <person name="Tanizawa Y."/>
            <person name="Kojima Y."/>
            <person name="Sakamoto M."/>
            <person name="Ohkuma M."/>
            <person name="Kobayashi H."/>
        </authorList>
    </citation>
    <scope>NUCLEOTIDE SEQUENCE [LARGE SCALE GENOMIC DNA]</scope>
    <source>
        <strain evidence="2 3">YK48G</strain>
    </source>
</reference>
<dbReference type="PANTHER" id="PTHR35337:SF1">
    <property type="entry name" value="SLR1478 PROTEIN"/>
    <property type="match status" value="1"/>
</dbReference>
<proteinExistence type="predicted"/>
<comment type="caution">
    <text evidence="2">The sequence shown here is derived from an EMBL/GenBank/DDBJ whole genome shotgun (WGS) entry which is preliminary data.</text>
</comment>
<dbReference type="Proteomes" id="UP000604765">
    <property type="component" value="Unassembled WGS sequence"/>
</dbReference>
<dbReference type="PANTHER" id="PTHR35337">
    <property type="entry name" value="SLR1478 PROTEIN"/>
    <property type="match status" value="1"/>
</dbReference>
<keyword evidence="1" id="KW-0812">Transmembrane</keyword>
<name>A0ABQ3W0N2_9LACO</name>
<dbReference type="Pfam" id="PF01944">
    <property type="entry name" value="SpoIIM"/>
    <property type="match status" value="1"/>
</dbReference>
<organism evidence="2 3">
    <name type="scientific">Lentilactobacillus fungorum</name>
    <dbReference type="NCBI Taxonomy" id="2201250"/>
    <lineage>
        <taxon>Bacteria</taxon>
        <taxon>Bacillati</taxon>
        <taxon>Bacillota</taxon>
        <taxon>Bacilli</taxon>
        <taxon>Lactobacillales</taxon>
        <taxon>Lactobacillaceae</taxon>
        <taxon>Lentilactobacillus</taxon>
    </lineage>
</organism>
<keyword evidence="3" id="KW-1185">Reference proteome</keyword>
<feature type="transmembrane region" description="Helical" evidence="1">
    <location>
        <begin position="71"/>
        <end position="90"/>
    </location>
</feature>
<feature type="transmembrane region" description="Helical" evidence="1">
    <location>
        <begin position="123"/>
        <end position="145"/>
    </location>
</feature>
<dbReference type="InterPro" id="IPR002798">
    <property type="entry name" value="SpoIIM-like"/>
</dbReference>
<keyword evidence="1" id="KW-0472">Membrane</keyword>
<dbReference type="EMBL" id="BNJR01000016">
    <property type="protein sequence ID" value="GHP14385.1"/>
    <property type="molecule type" value="Genomic_DNA"/>
</dbReference>